<evidence type="ECO:0000256" key="4">
    <source>
        <dbReference type="ARBA" id="ARBA00023136"/>
    </source>
</evidence>
<feature type="transmembrane region" description="Helical" evidence="5">
    <location>
        <begin position="124"/>
        <end position="144"/>
    </location>
</feature>
<feature type="transmembrane region" description="Helical" evidence="5">
    <location>
        <begin position="76"/>
        <end position="103"/>
    </location>
</feature>
<organism evidence="7 8">
    <name type="scientific">Coniochaeta hoffmannii</name>
    <dbReference type="NCBI Taxonomy" id="91930"/>
    <lineage>
        <taxon>Eukaryota</taxon>
        <taxon>Fungi</taxon>
        <taxon>Dikarya</taxon>
        <taxon>Ascomycota</taxon>
        <taxon>Pezizomycotina</taxon>
        <taxon>Sordariomycetes</taxon>
        <taxon>Sordariomycetidae</taxon>
        <taxon>Coniochaetales</taxon>
        <taxon>Coniochaetaceae</taxon>
        <taxon>Coniochaeta</taxon>
    </lineage>
</organism>
<accession>A0AA38RR72</accession>
<dbReference type="GO" id="GO:0008610">
    <property type="term" value="P:lipid biosynthetic process"/>
    <property type="evidence" value="ECO:0007669"/>
    <property type="project" value="InterPro"/>
</dbReference>
<evidence type="ECO:0000256" key="3">
    <source>
        <dbReference type="ARBA" id="ARBA00022989"/>
    </source>
</evidence>
<keyword evidence="2 5" id="KW-0812">Transmembrane</keyword>
<evidence type="ECO:0000256" key="1">
    <source>
        <dbReference type="ARBA" id="ARBA00004370"/>
    </source>
</evidence>
<keyword evidence="3 5" id="KW-1133">Transmembrane helix</keyword>
<dbReference type="PANTHER" id="PTHR11863">
    <property type="entry name" value="STEROL DESATURASE"/>
    <property type="match status" value="1"/>
</dbReference>
<dbReference type="EMBL" id="JANBVN010000055">
    <property type="protein sequence ID" value="KAJ9155794.1"/>
    <property type="molecule type" value="Genomic_DNA"/>
</dbReference>
<gene>
    <name evidence="7" type="ORF">NKR19_g4423</name>
</gene>
<dbReference type="InterPro" id="IPR050307">
    <property type="entry name" value="Sterol_Desaturase_Related"/>
</dbReference>
<evidence type="ECO:0000313" key="8">
    <source>
        <dbReference type="Proteomes" id="UP001174691"/>
    </source>
</evidence>
<dbReference type="AlphaFoldDB" id="A0AA38RR72"/>
<reference evidence="7" key="1">
    <citation type="submission" date="2022-07" db="EMBL/GenBank/DDBJ databases">
        <title>Fungi with potential for degradation of polypropylene.</title>
        <authorList>
            <person name="Gostincar C."/>
        </authorList>
    </citation>
    <scope>NUCLEOTIDE SEQUENCE</scope>
    <source>
        <strain evidence="7">EXF-13287</strain>
    </source>
</reference>
<dbReference type="Pfam" id="PF04116">
    <property type="entry name" value="FA_hydroxylase"/>
    <property type="match status" value="1"/>
</dbReference>
<keyword evidence="4 5" id="KW-0472">Membrane</keyword>
<dbReference type="Proteomes" id="UP001174691">
    <property type="component" value="Unassembled WGS sequence"/>
</dbReference>
<feature type="transmembrane region" description="Helical" evidence="5">
    <location>
        <begin position="236"/>
        <end position="253"/>
    </location>
</feature>
<evidence type="ECO:0000313" key="7">
    <source>
        <dbReference type="EMBL" id="KAJ9155794.1"/>
    </source>
</evidence>
<feature type="domain" description="Fatty acid hydroxylase" evidence="6">
    <location>
        <begin position="169"/>
        <end position="293"/>
    </location>
</feature>
<dbReference type="GO" id="GO:0005506">
    <property type="term" value="F:iron ion binding"/>
    <property type="evidence" value="ECO:0007669"/>
    <property type="project" value="InterPro"/>
</dbReference>
<sequence>MDIVLEVSDTFLFDYMYAWVLPAREGPPGYPDHFATNATQKLTAWQYKPATSWFSLEPRPAAYASLLPRDNVARQFFSFFLIFWLFGLVMYYVFASLNYLLVFDKRTFKHPKYLKNQIRLEMRQANWSMPIMALFTAPLCVLEVKGYSKLYDTTAEGPGRWWDYAQFPAFVFFTDMCIYFIHRGLHHPSVYKYIHKPHHKWVVPTPYASHAFHPIDGYLQGLPYHLFPFIFPLQKMAYVFAFVFINFWTIMIHDGEYVANNPVINGAACHSIHHTAFNYNYGQFTTLWDRLGGSYRAPEPELFVKEEKAIKQVWQNQSKDYTKMVAEVEGEDERVFNDTVEKKKNL</sequence>
<evidence type="ECO:0000259" key="6">
    <source>
        <dbReference type="Pfam" id="PF04116"/>
    </source>
</evidence>
<dbReference type="InterPro" id="IPR006694">
    <property type="entry name" value="Fatty_acid_hydroxylase"/>
</dbReference>
<proteinExistence type="predicted"/>
<evidence type="ECO:0000256" key="5">
    <source>
        <dbReference type="SAM" id="Phobius"/>
    </source>
</evidence>
<dbReference type="GO" id="GO:0016020">
    <property type="term" value="C:membrane"/>
    <property type="evidence" value="ECO:0007669"/>
    <property type="project" value="UniProtKB-SubCell"/>
</dbReference>
<dbReference type="GO" id="GO:0016491">
    <property type="term" value="F:oxidoreductase activity"/>
    <property type="evidence" value="ECO:0007669"/>
    <property type="project" value="InterPro"/>
</dbReference>
<comment type="caution">
    <text evidence="7">The sequence shown here is derived from an EMBL/GenBank/DDBJ whole genome shotgun (WGS) entry which is preliminary data.</text>
</comment>
<comment type="subcellular location">
    <subcellularLocation>
        <location evidence="1">Membrane</location>
    </subcellularLocation>
</comment>
<protein>
    <submittedName>
        <fullName evidence="7">Sterol delta 5,6-desaturase ERG3</fullName>
    </submittedName>
</protein>
<name>A0AA38RR72_9PEZI</name>
<keyword evidence="8" id="KW-1185">Reference proteome</keyword>
<evidence type="ECO:0000256" key="2">
    <source>
        <dbReference type="ARBA" id="ARBA00022692"/>
    </source>
</evidence>